<name>A0A921LSG2_9ACTN</name>
<accession>A0A921LSG2</accession>
<sequence>MPRVARELSESGFYHITARGVGSQLIFYSDDHYVKFLDMLAQSCATHRVAIIAWCLMANHVHLLLENEDDERPDGFSKAMHLLLCRYAMYFNRSTERVGHVFQNRFGCSAINSDRYALQAATYIQRNALDAGFEVDEYPWSSFQEYAGVCRDDIGWLCKTDVLIGLAGSREGLIEYFMNGPCDDYRASHRTGRLNDGEALDRALSVLPEDVALHEVKALGVKRRNGILVSMREAGLLVKQIGRFTGIGISTISRATSRVMP</sequence>
<dbReference type="Pfam" id="PF01797">
    <property type="entry name" value="Y1_Tnp"/>
    <property type="match status" value="1"/>
</dbReference>
<dbReference type="Gene3D" id="3.30.70.1290">
    <property type="entry name" value="Transposase IS200-like"/>
    <property type="match status" value="1"/>
</dbReference>
<protein>
    <submittedName>
        <fullName evidence="2">Transposase</fullName>
    </submittedName>
</protein>
<comment type="caution">
    <text evidence="2">The sequence shown here is derived from an EMBL/GenBank/DDBJ whole genome shotgun (WGS) entry which is preliminary data.</text>
</comment>
<dbReference type="PANTHER" id="PTHR34322:SF2">
    <property type="entry name" value="TRANSPOSASE IS200-LIKE DOMAIN-CONTAINING PROTEIN"/>
    <property type="match status" value="1"/>
</dbReference>
<gene>
    <name evidence="2" type="ORF">K8U80_11535</name>
</gene>
<dbReference type="InterPro" id="IPR036515">
    <property type="entry name" value="Transposase_17_sf"/>
</dbReference>
<dbReference type="EMBL" id="DYVF01000070">
    <property type="protein sequence ID" value="HJG32004.1"/>
    <property type="molecule type" value="Genomic_DNA"/>
</dbReference>
<proteinExistence type="predicted"/>
<dbReference type="AlphaFoldDB" id="A0A921LSG2"/>
<dbReference type="GO" id="GO:0003677">
    <property type="term" value="F:DNA binding"/>
    <property type="evidence" value="ECO:0007669"/>
    <property type="project" value="InterPro"/>
</dbReference>
<evidence type="ECO:0000313" key="2">
    <source>
        <dbReference type="EMBL" id="HJG32004.1"/>
    </source>
</evidence>
<dbReference type="Proteomes" id="UP000746751">
    <property type="component" value="Unassembled WGS sequence"/>
</dbReference>
<evidence type="ECO:0000259" key="1">
    <source>
        <dbReference type="SMART" id="SM01321"/>
    </source>
</evidence>
<organism evidence="2 3">
    <name type="scientific">Collinsella ihumii</name>
    <dbReference type="NCBI Taxonomy" id="1720204"/>
    <lineage>
        <taxon>Bacteria</taxon>
        <taxon>Bacillati</taxon>
        <taxon>Actinomycetota</taxon>
        <taxon>Coriobacteriia</taxon>
        <taxon>Coriobacteriales</taxon>
        <taxon>Coriobacteriaceae</taxon>
        <taxon>Collinsella</taxon>
    </lineage>
</organism>
<dbReference type="PANTHER" id="PTHR34322">
    <property type="entry name" value="TRANSPOSASE, Y1_TNP DOMAIN-CONTAINING"/>
    <property type="match status" value="1"/>
</dbReference>
<reference evidence="2" key="2">
    <citation type="submission" date="2021-09" db="EMBL/GenBank/DDBJ databases">
        <authorList>
            <person name="Gilroy R."/>
        </authorList>
    </citation>
    <scope>NUCLEOTIDE SEQUENCE</scope>
    <source>
        <strain evidence="2">ChiGjej2B2-7701</strain>
    </source>
</reference>
<dbReference type="GO" id="GO:0004803">
    <property type="term" value="F:transposase activity"/>
    <property type="evidence" value="ECO:0007669"/>
    <property type="project" value="InterPro"/>
</dbReference>
<dbReference type="SMART" id="SM01321">
    <property type="entry name" value="Y1_Tnp"/>
    <property type="match status" value="1"/>
</dbReference>
<dbReference type="InterPro" id="IPR002686">
    <property type="entry name" value="Transposase_17"/>
</dbReference>
<dbReference type="GO" id="GO:0006313">
    <property type="term" value="P:DNA transposition"/>
    <property type="evidence" value="ECO:0007669"/>
    <property type="project" value="InterPro"/>
</dbReference>
<reference evidence="2" key="1">
    <citation type="journal article" date="2021" name="PeerJ">
        <title>Extensive microbial diversity within the chicken gut microbiome revealed by metagenomics and culture.</title>
        <authorList>
            <person name="Gilroy R."/>
            <person name="Ravi A."/>
            <person name="Getino M."/>
            <person name="Pursley I."/>
            <person name="Horton D.L."/>
            <person name="Alikhan N.F."/>
            <person name="Baker D."/>
            <person name="Gharbi K."/>
            <person name="Hall N."/>
            <person name="Watson M."/>
            <person name="Adriaenssens E.M."/>
            <person name="Foster-Nyarko E."/>
            <person name="Jarju S."/>
            <person name="Secka A."/>
            <person name="Antonio M."/>
            <person name="Oren A."/>
            <person name="Chaudhuri R.R."/>
            <person name="La Ragione R."/>
            <person name="Hildebrand F."/>
            <person name="Pallen M.J."/>
        </authorList>
    </citation>
    <scope>NUCLEOTIDE SEQUENCE</scope>
    <source>
        <strain evidence="2">ChiGjej2B2-7701</strain>
    </source>
</reference>
<feature type="domain" description="Transposase IS200-like" evidence="1">
    <location>
        <begin position="9"/>
        <end position="127"/>
    </location>
</feature>
<dbReference type="SUPFAM" id="SSF143422">
    <property type="entry name" value="Transposase IS200-like"/>
    <property type="match status" value="1"/>
</dbReference>
<evidence type="ECO:0000313" key="3">
    <source>
        <dbReference type="Proteomes" id="UP000746751"/>
    </source>
</evidence>